<name>A0A9I9DQX0_CUCME</name>
<evidence type="ECO:0000313" key="1">
    <source>
        <dbReference type="EnsemblPlants" id="MELO3C022567.2.1"/>
    </source>
</evidence>
<accession>A0A9I9DQX0</accession>
<reference evidence="1" key="1">
    <citation type="submission" date="2023-03" db="UniProtKB">
        <authorList>
            <consortium name="EnsemblPlants"/>
        </authorList>
    </citation>
    <scope>IDENTIFICATION</scope>
</reference>
<sequence length="38" mass="4783">MRLLKWNLKKKVKGRMKRISHWPVRGKARRRLRVKEKN</sequence>
<organism evidence="1">
    <name type="scientific">Cucumis melo</name>
    <name type="common">Muskmelon</name>
    <dbReference type="NCBI Taxonomy" id="3656"/>
    <lineage>
        <taxon>Eukaryota</taxon>
        <taxon>Viridiplantae</taxon>
        <taxon>Streptophyta</taxon>
        <taxon>Embryophyta</taxon>
        <taxon>Tracheophyta</taxon>
        <taxon>Spermatophyta</taxon>
        <taxon>Magnoliopsida</taxon>
        <taxon>eudicotyledons</taxon>
        <taxon>Gunneridae</taxon>
        <taxon>Pentapetalae</taxon>
        <taxon>rosids</taxon>
        <taxon>fabids</taxon>
        <taxon>Cucurbitales</taxon>
        <taxon>Cucurbitaceae</taxon>
        <taxon>Benincaseae</taxon>
        <taxon>Cucumis</taxon>
    </lineage>
</organism>
<dbReference type="Gramene" id="MELO3C022567.2.1">
    <property type="protein sequence ID" value="MELO3C022567.2.1"/>
    <property type="gene ID" value="MELO3C022567.2"/>
</dbReference>
<dbReference type="AlphaFoldDB" id="A0A9I9DQX0"/>
<proteinExistence type="predicted"/>
<protein>
    <submittedName>
        <fullName evidence="1">Uncharacterized protein</fullName>
    </submittedName>
</protein>
<dbReference type="EnsemblPlants" id="MELO3C022567.2.1">
    <property type="protein sequence ID" value="MELO3C022567.2.1"/>
    <property type="gene ID" value="MELO3C022567.2"/>
</dbReference>